<proteinExistence type="predicted"/>
<dbReference type="PANTHER" id="PTHR46929:SF3">
    <property type="entry name" value="MYB_SANT-LIKE DOMAIN-CONTAINING PROTEIN"/>
    <property type="match status" value="1"/>
</dbReference>
<feature type="domain" description="Myb/SANT-like" evidence="2">
    <location>
        <begin position="296"/>
        <end position="366"/>
    </location>
</feature>
<reference evidence="3" key="1">
    <citation type="submission" date="2017-07" db="EMBL/GenBank/DDBJ databases">
        <title>Taro Niue Genome Assembly and Annotation.</title>
        <authorList>
            <person name="Atibalentja N."/>
            <person name="Keating K."/>
            <person name="Fields C.J."/>
        </authorList>
    </citation>
    <scope>NUCLEOTIDE SEQUENCE</scope>
    <source>
        <strain evidence="3">Niue_2</strain>
        <tissue evidence="3">Leaf</tissue>
    </source>
</reference>
<feature type="region of interest" description="Disordered" evidence="1">
    <location>
        <begin position="392"/>
        <end position="433"/>
    </location>
</feature>
<comment type="caution">
    <text evidence="3">The sequence shown here is derived from an EMBL/GenBank/DDBJ whole genome shotgun (WGS) entry which is preliminary data.</text>
</comment>
<evidence type="ECO:0000313" key="4">
    <source>
        <dbReference type="Proteomes" id="UP000652761"/>
    </source>
</evidence>
<gene>
    <name evidence="3" type="ORF">Taro_030765</name>
</gene>
<feature type="region of interest" description="Disordered" evidence="1">
    <location>
        <begin position="136"/>
        <end position="177"/>
    </location>
</feature>
<evidence type="ECO:0000259" key="2">
    <source>
        <dbReference type="Pfam" id="PF12776"/>
    </source>
</evidence>
<protein>
    <recommendedName>
        <fullName evidence="2">Myb/SANT-like domain-containing protein</fullName>
    </recommendedName>
</protein>
<evidence type="ECO:0000256" key="1">
    <source>
        <dbReference type="SAM" id="MobiDB-lite"/>
    </source>
</evidence>
<dbReference type="Proteomes" id="UP000652761">
    <property type="component" value="Unassembled WGS sequence"/>
</dbReference>
<name>A0A843VYV2_COLES</name>
<dbReference type="EMBL" id="NMUH01002134">
    <property type="protein sequence ID" value="MQL98064.1"/>
    <property type="molecule type" value="Genomic_DNA"/>
</dbReference>
<evidence type="ECO:0000313" key="3">
    <source>
        <dbReference type="EMBL" id="MQL98064.1"/>
    </source>
</evidence>
<accession>A0A843VYV2</accession>
<dbReference type="AlphaFoldDB" id="A0A843VYV2"/>
<dbReference type="PANTHER" id="PTHR46929">
    <property type="entry name" value="EXPRESSED PROTEIN"/>
    <property type="match status" value="1"/>
</dbReference>
<dbReference type="InterPro" id="IPR024752">
    <property type="entry name" value="Myb/SANT-like_dom"/>
</dbReference>
<dbReference type="Pfam" id="PF12776">
    <property type="entry name" value="Myb_DNA-bind_3"/>
    <property type="match status" value="1"/>
</dbReference>
<sequence length="472" mass="53192">MVKAFNNHFRMAYTKDQLYRRFRILNMKFGLYEQLLKLSGWGCDDNKHVPIPGYEGAWEECMKVNPDFQLIKRKSFPLYKDMALLCGNTMATGDDAERSVRGTQIPQGIVPPNSAENMEISNVGFQTSIHTICSQGNQGHVPLVNGQQRSTTEGEEGTSNPKKPTSVNGRKERPKRLSDSAIRKFAVVLSDRNILFGSYHNDRLGQNETGADTYIPTLKEDIQILREIPTLPQKYVVIGYEGSAANIKVLRWAILKGGFRVPRGKYYLVDGRNMSFDEMDFTFFGIDELMIGAGKYLQFSPETWEFMTRAFNAITGVNYSISTMKHRMTFYKIVYYTVEDMVGNAGFAWDVDDCSVHGKNLHWNGYIVSNPSADCIRGKKFPWYEELTMATRGRRGAGPTRGDESAGGSQALAQQVQDQTDVPLPPPPPPVDYGALMQGLEQEPTHEAVFGGVPMMERFRRMTPPFFKGVCL</sequence>
<feature type="compositionally biased region" description="Polar residues" evidence="1">
    <location>
        <begin position="145"/>
        <end position="168"/>
    </location>
</feature>
<organism evidence="3 4">
    <name type="scientific">Colocasia esculenta</name>
    <name type="common">Wild taro</name>
    <name type="synonym">Arum esculentum</name>
    <dbReference type="NCBI Taxonomy" id="4460"/>
    <lineage>
        <taxon>Eukaryota</taxon>
        <taxon>Viridiplantae</taxon>
        <taxon>Streptophyta</taxon>
        <taxon>Embryophyta</taxon>
        <taxon>Tracheophyta</taxon>
        <taxon>Spermatophyta</taxon>
        <taxon>Magnoliopsida</taxon>
        <taxon>Liliopsida</taxon>
        <taxon>Araceae</taxon>
        <taxon>Aroideae</taxon>
        <taxon>Colocasieae</taxon>
        <taxon>Colocasia</taxon>
    </lineage>
</organism>
<dbReference type="OrthoDB" id="694532at2759"/>
<keyword evidence="4" id="KW-1185">Reference proteome</keyword>